<dbReference type="InterPro" id="IPR000182">
    <property type="entry name" value="GNAT_dom"/>
</dbReference>
<dbReference type="Pfam" id="PF00583">
    <property type="entry name" value="Acetyltransf_1"/>
    <property type="match status" value="1"/>
</dbReference>
<evidence type="ECO:0000256" key="1">
    <source>
        <dbReference type="ARBA" id="ARBA00022679"/>
    </source>
</evidence>
<evidence type="ECO:0000259" key="3">
    <source>
        <dbReference type="PROSITE" id="PS51186"/>
    </source>
</evidence>
<accession>A0A5S4YL84</accession>
<dbReference type="RefSeq" id="WP_148741649.1">
    <property type="nucleotide sequence ID" value="NZ_VSTH01000078.1"/>
</dbReference>
<dbReference type="PANTHER" id="PTHR43877">
    <property type="entry name" value="AMINOALKYLPHOSPHONATE N-ACETYLTRANSFERASE-RELATED-RELATED"/>
    <property type="match status" value="1"/>
</dbReference>
<dbReference type="Gene3D" id="3.40.630.30">
    <property type="match status" value="1"/>
</dbReference>
<dbReference type="Proteomes" id="UP000324797">
    <property type="component" value="Unassembled WGS sequence"/>
</dbReference>
<proteinExistence type="predicted"/>
<keyword evidence="2" id="KW-0012">Acyltransferase</keyword>
<dbReference type="PROSITE" id="PS51186">
    <property type="entry name" value="GNAT"/>
    <property type="match status" value="1"/>
</dbReference>
<dbReference type="InterPro" id="IPR050832">
    <property type="entry name" value="Bact_Acetyltransf"/>
</dbReference>
<keyword evidence="5" id="KW-1185">Reference proteome</keyword>
<evidence type="ECO:0000256" key="2">
    <source>
        <dbReference type="ARBA" id="ARBA00023315"/>
    </source>
</evidence>
<keyword evidence="1 4" id="KW-0808">Transferase</keyword>
<dbReference type="EMBL" id="VSTH01000078">
    <property type="protein sequence ID" value="TYO64237.1"/>
    <property type="molecule type" value="Genomic_DNA"/>
</dbReference>
<organism evidence="4 5">
    <name type="scientific">Bradyrhizobium hipponense</name>
    <dbReference type="NCBI Taxonomy" id="2605638"/>
    <lineage>
        <taxon>Bacteria</taxon>
        <taxon>Pseudomonadati</taxon>
        <taxon>Pseudomonadota</taxon>
        <taxon>Alphaproteobacteria</taxon>
        <taxon>Hyphomicrobiales</taxon>
        <taxon>Nitrobacteraceae</taxon>
        <taxon>Bradyrhizobium</taxon>
    </lineage>
</organism>
<protein>
    <submittedName>
        <fullName evidence="4">GNAT family N-acetyltransferase</fullName>
    </submittedName>
</protein>
<dbReference type="AlphaFoldDB" id="A0A5S4YL84"/>
<feature type="domain" description="N-acetyltransferase" evidence="3">
    <location>
        <begin position="2"/>
        <end position="151"/>
    </location>
</feature>
<comment type="caution">
    <text evidence="4">The sequence shown here is derived from an EMBL/GenBank/DDBJ whole genome shotgun (WGS) entry which is preliminary data.</text>
</comment>
<gene>
    <name evidence="4" type="ORF">FXV83_22975</name>
</gene>
<dbReference type="GO" id="GO:0016747">
    <property type="term" value="F:acyltransferase activity, transferring groups other than amino-acyl groups"/>
    <property type="evidence" value="ECO:0007669"/>
    <property type="project" value="InterPro"/>
</dbReference>
<dbReference type="SUPFAM" id="SSF55729">
    <property type="entry name" value="Acyl-CoA N-acyltransferases (Nat)"/>
    <property type="match status" value="1"/>
</dbReference>
<evidence type="ECO:0000313" key="4">
    <source>
        <dbReference type="EMBL" id="TYO64237.1"/>
    </source>
</evidence>
<evidence type="ECO:0000313" key="5">
    <source>
        <dbReference type="Proteomes" id="UP000324797"/>
    </source>
</evidence>
<dbReference type="CDD" id="cd04301">
    <property type="entry name" value="NAT_SF"/>
    <property type="match status" value="1"/>
</dbReference>
<sequence>MPTARLAEDSDLSALLELFRASEVSVAAEPLERVEDIWRQTLFRDDLAVFVSAVESRIVASCMLITAPNLLRAGRCHGFLENVVTHPDYQGRGHGRAVIAAALTEAWRKDCHHVLMQSGRKDARVHRFYEACGFIPGLRVGYVAHRPARPA</sequence>
<reference evidence="4 5" key="1">
    <citation type="submission" date="2019-08" db="EMBL/GenBank/DDBJ databases">
        <title>Bradyrhizobium hipponensis sp. nov., a rhizobium isolated from a Lupinus angustifolius root nodule in Tunisia.</title>
        <authorList>
            <person name="Off K."/>
            <person name="Rejili M."/>
            <person name="Mars M."/>
            <person name="Brachmann A."/>
            <person name="Marin M."/>
        </authorList>
    </citation>
    <scope>NUCLEOTIDE SEQUENCE [LARGE SCALE GENOMIC DNA]</scope>
    <source>
        <strain evidence="5">aSej3</strain>
    </source>
</reference>
<name>A0A5S4YL84_9BRAD</name>
<dbReference type="InterPro" id="IPR016181">
    <property type="entry name" value="Acyl_CoA_acyltransferase"/>
</dbReference>